<proteinExistence type="predicted"/>
<feature type="compositionally biased region" description="Gly residues" evidence="1">
    <location>
        <begin position="278"/>
        <end position="291"/>
    </location>
</feature>
<evidence type="ECO:0000256" key="1">
    <source>
        <dbReference type="SAM" id="MobiDB-lite"/>
    </source>
</evidence>
<reference evidence="2 3" key="1">
    <citation type="submission" date="2019-11" db="EMBL/GenBank/DDBJ databases">
        <title>Whole genome sequence of Oryza granulata.</title>
        <authorList>
            <person name="Li W."/>
        </authorList>
    </citation>
    <scope>NUCLEOTIDE SEQUENCE [LARGE SCALE GENOMIC DNA]</scope>
    <source>
        <strain evidence="3">cv. Menghai</strain>
        <tissue evidence="2">Leaf</tissue>
    </source>
</reference>
<gene>
    <name evidence="2" type="ORF">E2562_036726</name>
</gene>
<feature type="non-terminal residue" evidence="2">
    <location>
        <position position="291"/>
    </location>
</feature>
<feature type="region of interest" description="Disordered" evidence="1">
    <location>
        <begin position="267"/>
        <end position="291"/>
    </location>
</feature>
<sequence length="291" mass="32191">MVVADDALTAVCVKSLEAVRVFIRRVTPATVVRSIDWDLICAGSCREMADERTRWTDAELRIKKGMRVFRRALRKYIELHHAVFRGQTVVEQRCNVAGVVPLYRQQAKRQQQGPAQQYQHHVGGHHFVEDQPAHRQTINIKELTALAYATPDPSPSGIARASRGKRPAAPNGTSGGSSKKTRTDSTGEALHWLTDLRVESMESRAHREEQERARGARACMELVVAGGFPTGSPVFKDPYYREFYIQDLQTPEAYYHFIQHSWMAKTGGGGPPPASSGGSQGFGGWFGGGSS</sequence>
<evidence type="ECO:0000313" key="3">
    <source>
        <dbReference type="Proteomes" id="UP000479710"/>
    </source>
</evidence>
<dbReference type="PANTHER" id="PTHR47069">
    <property type="match status" value="1"/>
</dbReference>
<dbReference type="Proteomes" id="UP000479710">
    <property type="component" value="Unassembled WGS sequence"/>
</dbReference>
<dbReference type="OrthoDB" id="1696744at2759"/>
<evidence type="ECO:0000313" key="2">
    <source>
        <dbReference type="EMBL" id="KAF0920721.1"/>
    </source>
</evidence>
<dbReference type="PANTHER" id="PTHR47069:SF11">
    <property type="entry name" value="OS04G0275550 PROTEIN"/>
    <property type="match status" value="1"/>
</dbReference>
<name>A0A6G1E7T7_9ORYZ</name>
<feature type="region of interest" description="Disordered" evidence="1">
    <location>
        <begin position="149"/>
        <end position="190"/>
    </location>
</feature>
<accession>A0A6G1E7T7</accession>
<dbReference type="AlphaFoldDB" id="A0A6G1E7T7"/>
<dbReference type="EMBL" id="SPHZ02000005">
    <property type="protein sequence ID" value="KAF0920721.1"/>
    <property type="molecule type" value="Genomic_DNA"/>
</dbReference>
<protein>
    <submittedName>
        <fullName evidence="2">Uncharacterized protein</fullName>
    </submittedName>
</protein>
<keyword evidence="3" id="KW-1185">Reference proteome</keyword>
<organism evidence="2 3">
    <name type="scientific">Oryza meyeriana var. granulata</name>
    <dbReference type="NCBI Taxonomy" id="110450"/>
    <lineage>
        <taxon>Eukaryota</taxon>
        <taxon>Viridiplantae</taxon>
        <taxon>Streptophyta</taxon>
        <taxon>Embryophyta</taxon>
        <taxon>Tracheophyta</taxon>
        <taxon>Spermatophyta</taxon>
        <taxon>Magnoliopsida</taxon>
        <taxon>Liliopsida</taxon>
        <taxon>Poales</taxon>
        <taxon>Poaceae</taxon>
        <taxon>BOP clade</taxon>
        <taxon>Oryzoideae</taxon>
        <taxon>Oryzeae</taxon>
        <taxon>Oryzinae</taxon>
        <taxon>Oryza</taxon>
        <taxon>Oryza meyeriana</taxon>
    </lineage>
</organism>
<comment type="caution">
    <text evidence="2">The sequence shown here is derived from an EMBL/GenBank/DDBJ whole genome shotgun (WGS) entry which is preliminary data.</text>
</comment>